<keyword evidence="1" id="KW-1133">Transmembrane helix</keyword>
<keyword evidence="1" id="KW-0472">Membrane</keyword>
<evidence type="ECO:0008006" key="4">
    <source>
        <dbReference type="Google" id="ProtNLM"/>
    </source>
</evidence>
<feature type="transmembrane region" description="Helical" evidence="1">
    <location>
        <begin position="16"/>
        <end position="35"/>
    </location>
</feature>
<proteinExistence type="predicted"/>
<evidence type="ECO:0000313" key="3">
    <source>
        <dbReference type="Proteomes" id="UP000034022"/>
    </source>
</evidence>
<dbReference type="PATRIC" id="fig|1618638.3.peg.844"/>
<gene>
    <name evidence="2" type="ORF">US91_C0007G0030</name>
</gene>
<sequence length="559" mass="61782">MYDTVRMNNKKNKLKIFIFLAIFAFMIAIGFYFLYSKKNAVNFSLEQPNVYTDALKITAGSVELLIKPLDAVAATPETDGAETVYKDTYAKTDIRQRIDNYLIKEDIVLKEAGHPAEFRFAISADGLVAQAEANGDLGFYSIENKTREMNEPHPLDRIFTIPAAFLIDAKGIKSSVRDVSMAYVDGVLTFKPDSAWLAAHPYPIVLDPSVEISILNLYSHPIEGDDWIVSFTTSGKADLLISPNDAVTIADDEFVSLWCGNKQIQPQILAGDGIFFKDWECLEISKVIHNTKTAGDHTLKFQFGGEIAYAYNHFTGDRRYAWGENTGWINASSTHETLTVTDAGITGYAWGENIGWLKFDYDGVAGATNTTADDWGVVNDGNGNLAGYAWGENIGWLNFDSAHSQVVINRDSGDFGGYAWGENIGWVNFQHTLSNYVVRNLDTPAVVTYPAGAIGSQSVMARGQAWRRGADITERGFKYGLSETDTWTKSESGNFKSGDFELLLENLTPGTAYYVRAYATNSEGTVYGAYVLFSAESTHKGSPIIFKRGTILKEQIILK</sequence>
<evidence type="ECO:0000256" key="1">
    <source>
        <dbReference type="SAM" id="Phobius"/>
    </source>
</evidence>
<accession>A0A0G0K3G6</accession>
<dbReference type="AlphaFoldDB" id="A0A0G0K3G6"/>
<reference evidence="2 3" key="1">
    <citation type="journal article" date="2015" name="Nature">
        <title>rRNA introns, odd ribosomes, and small enigmatic genomes across a large radiation of phyla.</title>
        <authorList>
            <person name="Brown C.T."/>
            <person name="Hug L.A."/>
            <person name="Thomas B.C."/>
            <person name="Sharon I."/>
            <person name="Castelle C.J."/>
            <person name="Singh A."/>
            <person name="Wilkins M.J."/>
            <person name="Williams K.H."/>
            <person name="Banfield J.F."/>
        </authorList>
    </citation>
    <scope>NUCLEOTIDE SEQUENCE [LARGE SCALE GENOMIC DNA]</scope>
</reference>
<dbReference type="EMBL" id="LBUU01000007">
    <property type="protein sequence ID" value="KKQ70020.1"/>
    <property type="molecule type" value="Genomic_DNA"/>
</dbReference>
<dbReference type="SUPFAM" id="SSF49265">
    <property type="entry name" value="Fibronectin type III"/>
    <property type="match status" value="1"/>
</dbReference>
<dbReference type="Proteomes" id="UP000034022">
    <property type="component" value="Unassembled WGS sequence"/>
</dbReference>
<keyword evidence="1" id="KW-0812">Transmembrane</keyword>
<name>A0A0G0K3G6_9BACT</name>
<organism evidence="2 3">
    <name type="scientific">Candidatus Falkowbacteria bacterium GW2011_GWE1_38_31</name>
    <dbReference type="NCBI Taxonomy" id="1618638"/>
    <lineage>
        <taxon>Bacteria</taxon>
        <taxon>Candidatus Falkowiibacteriota</taxon>
    </lineage>
</organism>
<evidence type="ECO:0000313" key="2">
    <source>
        <dbReference type="EMBL" id="KKQ70020.1"/>
    </source>
</evidence>
<comment type="caution">
    <text evidence="2">The sequence shown here is derived from an EMBL/GenBank/DDBJ whole genome shotgun (WGS) entry which is preliminary data.</text>
</comment>
<dbReference type="InterPro" id="IPR036116">
    <property type="entry name" value="FN3_sf"/>
</dbReference>
<protein>
    <recommendedName>
        <fullName evidence="4">Fibronectin type-III domain-containing protein</fullName>
    </recommendedName>
</protein>